<dbReference type="AlphaFoldDB" id="A0A3B9IRQ0"/>
<feature type="non-terminal residue" evidence="1">
    <location>
        <position position="1"/>
    </location>
</feature>
<name>A0A3B9IRQ0_9PROT</name>
<dbReference type="Proteomes" id="UP000257706">
    <property type="component" value="Unassembled WGS sequence"/>
</dbReference>
<organism evidence="1 2">
    <name type="scientific">Tistrella mobilis</name>
    <dbReference type="NCBI Taxonomy" id="171437"/>
    <lineage>
        <taxon>Bacteria</taxon>
        <taxon>Pseudomonadati</taxon>
        <taxon>Pseudomonadota</taxon>
        <taxon>Alphaproteobacteria</taxon>
        <taxon>Geminicoccales</taxon>
        <taxon>Geminicoccaceae</taxon>
        <taxon>Tistrella</taxon>
    </lineage>
</organism>
<evidence type="ECO:0000313" key="2">
    <source>
        <dbReference type="Proteomes" id="UP000257706"/>
    </source>
</evidence>
<accession>A0A3B9IRQ0</accession>
<protein>
    <submittedName>
        <fullName evidence="1">MarR family transcriptional regulator</fullName>
    </submittedName>
</protein>
<dbReference type="EMBL" id="DMAI01000393">
    <property type="protein sequence ID" value="HAE50542.1"/>
    <property type="molecule type" value="Genomic_DNA"/>
</dbReference>
<gene>
    <name evidence="1" type="ORF">DCK97_24315</name>
</gene>
<sequence>VLGPGCTLTREDHILAGGRRCSYRVRVATGTNR</sequence>
<reference evidence="1 2" key="1">
    <citation type="journal article" date="2018" name="Nat. Biotechnol.">
        <title>A standardized bacterial taxonomy based on genome phylogeny substantially revises the tree of life.</title>
        <authorList>
            <person name="Parks D.H."/>
            <person name="Chuvochina M."/>
            <person name="Waite D.W."/>
            <person name="Rinke C."/>
            <person name="Skarshewski A."/>
            <person name="Chaumeil P.A."/>
            <person name="Hugenholtz P."/>
        </authorList>
    </citation>
    <scope>NUCLEOTIDE SEQUENCE [LARGE SCALE GENOMIC DNA]</scope>
    <source>
        <strain evidence="1">UBA8739</strain>
    </source>
</reference>
<proteinExistence type="predicted"/>
<comment type="caution">
    <text evidence="1">The sequence shown here is derived from an EMBL/GenBank/DDBJ whole genome shotgun (WGS) entry which is preliminary data.</text>
</comment>
<evidence type="ECO:0000313" key="1">
    <source>
        <dbReference type="EMBL" id="HAE50542.1"/>
    </source>
</evidence>